<sequence>MKYRSFLPILMIVCLMDLTSCATSHLSQGIRGRVRWIEGNQMPMVSENGNPKVIHPQGVARNLLIFPLIHSNEVILNEGLIILKGQIPLDSTWSNRNGKFKIQLAEGKYSLLTQEENGLFSNFSDGQGFLSPVLVSKKKWEIFDILINYKATY</sequence>
<dbReference type="AlphaFoldDB" id="A0A142ELL4"/>
<evidence type="ECO:0000313" key="3">
    <source>
        <dbReference type="Proteomes" id="UP000073816"/>
    </source>
</evidence>
<dbReference type="STRING" id="1727163.AO498_06315"/>
<dbReference type="RefSeq" id="WP_067544856.1">
    <property type="nucleotide sequence ID" value="NZ_CP012836.1"/>
</dbReference>
<feature type="signal peptide" evidence="1">
    <location>
        <begin position="1"/>
        <end position="22"/>
    </location>
</feature>
<organism evidence="2 3">
    <name type="scientific">Algoriphagus sanaruensis</name>
    <dbReference type="NCBI Taxonomy" id="1727163"/>
    <lineage>
        <taxon>Bacteria</taxon>
        <taxon>Pseudomonadati</taxon>
        <taxon>Bacteroidota</taxon>
        <taxon>Cytophagia</taxon>
        <taxon>Cytophagales</taxon>
        <taxon>Cyclobacteriaceae</taxon>
        <taxon>Algoriphagus</taxon>
    </lineage>
</organism>
<dbReference type="KEGG" id="alm:AO498_06315"/>
<reference evidence="3" key="1">
    <citation type="submission" date="2015-09" db="EMBL/GenBank/DDBJ databases">
        <title>Complete sequence of Algoriphagus sp. M8-2.</title>
        <authorList>
            <person name="Shintani M."/>
        </authorList>
    </citation>
    <scope>NUCLEOTIDE SEQUENCE [LARGE SCALE GENOMIC DNA]</scope>
    <source>
        <strain evidence="3">M8-2</strain>
    </source>
</reference>
<evidence type="ECO:0000256" key="1">
    <source>
        <dbReference type="SAM" id="SignalP"/>
    </source>
</evidence>
<accession>A0A142ELL4</accession>
<dbReference type="EMBL" id="CP012836">
    <property type="protein sequence ID" value="AMQ56019.1"/>
    <property type="molecule type" value="Genomic_DNA"/>
</dbReference>
<gene>
    <name evidence="2" type="ORF">AO498_06315</name>
</gene>
<dbReference type="Proteomes" id="UP000073816">
    <property type="component" value="Chromosome"/>
</dbReference>
<keyword evidence="3" id="KW-1185">Reference proteome</keyword>
<protein>
    <recommendedName>
        <fullName evidence="4">Lipoprotein</fullName>
    </recommendedName>
</protein>
<keyword evidence="1" id="KW-0732">Signal</keyword>
<reference evidence="2 3" key="2">
    <citation type="journal article" date="2016" name="Genome Announc.">
        <title>Complete Genome Sequence of Algoriphagus sp. Strain M8-2, Isolated from a Brackish Lake.</title>
        <authorList>
            <person name="Muraguchi Y."/>
            <person name="Kushimoto K."/>
            <person name="Ohtsubo Y."/>
            <person name="Suzuki T."/>
            <person name="Dohra H."/>
            <person name="Kimbara K."/>
            <person name="Shintani M."/>
        </authorList>
    </citation>
    <scope>NUCLEOTIDE SEQUENCE [LARGE SCALE GENOMIC DNA]</scope>
    <source>
        <strain evidence="2 3">M8-2</strain>
    </source>
</reference>
<name>A0A142ELL4_9BACT</name>
<dbReference type="PATRIC" id="fig|1727163.4.peg.1310"/>
<dbReference type="OrthoDB" id="956632at2"/>
<feature type="chain" id="PRO_5007494010" description="Lipoprotein" evidence="1">
    <location>
        <begin position="23"/>
        <end position="153"/>
    </location>
</feature>
<proteinExistence type="predicted"/>
<evidence type="ECO:0000313" key="2">
    <source>
        <dbReference type="EMBL" id="AMQ56019.1"/>
    </source>
</evidence>
<evidence type="ECO:0008006" key="4">
    <source>
        <dbReference type="Google" id="ProtNLM"/>
    </source>
</evidence>